<proteinExistence type="predicted"/>
<dbReference type="VEuPathDB" id="FungiDB:An07g04380"/>
<reference evidence="1" key="2">
    <citation type="submission" date="2025-08" db="UniProtKB">
        <authorList>
            <consortium name="RefSeq"/>
        </authorList>
    </citation>
    <scope>IDENTIFICATION</scope>
</reference>
<dbReference type="AlphaFoldDB" id="A0AAJ8BXW4"/>
<dbReference type="GeneID" id="84591369"/>
<reference evidence="1" key="1">
    <citation type="submission" date="2025-02" db="EMBL/GenBank/DDBJ databases">
        <authorList>
            <consortium name="NCBI Genome Project"/>
        </authorList>
    </citation>
    <scope>NUCLEOTIDE SEQUENCE</scope>
</reference>
<dbReference type="RefSeq" id="XP_059605387.1">
    <property type="nucleotide sequence ID" value="XM_059748405.1"/>
</dbReference>
<evidence type="ECO:0000313" key="1">
    <source>
        <dbReference type="RefSeq" id="XP_059605387.1"/>
    </source>
</evidence>
<protein>
    <submittedName>
        <fullName evidence="1">Uncharacterized protein</fullName>
    </submittedName>
</protein>
<organism evidence="1">
    <name type="scientific">Aspergillus niger</name>
    <dbReference type="NCBI Taxonomy" id="5061"/>
    <lineage>
        <taxon>Eukaryota</taxon>
        <taxon>Fungi</taxon>
        <taxon>Dikarya</taxon>
        <taxon>Ascomycota</taxon>
        <taxon>Pezizomycotina</taxon>
        <taxon>Eurotiomycetes</taxon>
        <taxon>Eurotiomycetidae</taxon>
        <taxon>Eurotiales</taxon>
        <taxon>Aspergillaceae</taxon>
        <taxon>Aspergillus</taxon>
        <taxon>Aspergillus subgen. Circumdati</taxon>
    </lineage>
</organism>
<accession>A0AAJ8BXW4</accession>
<dbReference type="KEGG" id="ang:An07g04380"/>
<sequence length="129" mass="14006">MRLALAATVSGNVENRGNHMRDAKLSNDYTRGKSYCLVTGAKFCTNLQAAVGGALVEEISPGPMKSWSQLSAAVEQLAQTFSSSRSSSQSIVQEIKCLIGSGSDQKQDLLYRRICTLLRSSGRFIEKTK</sequence>
<name>A0AAJ8BXW4_ASPNG</name>
<gene>
    <name evidence="1" type="ORF">An07g04380</name>
</gene>